<sequence length="110" mass="11996">MNFLIFSELELSSSAQFQFSEERRPRRSLLQRDSEANLKRFRSASSDSSLSSLSSDSDRPPSLQRFQPLLSLQRDSSLSSLSSDSSLSSLSSDSSLSSLSSAIPASLSLV</sequence>
<feature type="region of interest" description="Disordered" evidence="1">
    <location>
        <begin position="40"/>
        <end position="110"/>
    </location>
</feature>
<protein>
    <submittedName>
        <fullName evidence="2">Uncharacterized protein</fullName>
    </submittedName>
</protein>
<name>A0A833RP75_9POAL</name>
<evidence type="ECO:0000256" key="1">
    <source>
        <dbReference type="SAM" id="MobiDB-lite"/>
    </source>
</evidence>
<dbReference type="Proteomes" id="UP000623129">
    <property type="component" value="Unassembled WGS sequence"/>
</dbReference>
<gene>
    <name evidence="2" type="ORF">FCM35_KLT16822</name>
</gene>
<evidence type="ECO:0000313" key="2">
    <source>
        <dbReference type="EMBL" id="KAF3339351.1"/>
    </source>
</evidence>
<dbReference type="EMBL" id="SWLB01000004">
    <property type="protein sequence ID" value="KAF3339351.1"/>
    <property type="molecule type" value="Genomic_DNA"/>
</dbReference>
<feature type="compositionally biased region" description="Low complexity" evidence="1">
    <location>
        <begin position="43"/>
        <end position="110"/>
    </location>
</feature>
<organism evidence="2 3">
    <name type="scientific">Carex littledalei</name>
    <dbReference type="NCBI Taxonomy" id="544730"/>
    <lineage>
        <taxon>Eukaryota</taxon>
        <taxon>Viridiplantae</taxon>
        <taxon>Streptophyta</taxon>
        <taxon>Embryophyta</taxon>
        <taxon>Tracheophyta</taxon>
        <taxon>Spermatophyta</taxon>
        <taxon>Magnoliopsida</taxon>
        <taxon>Liliopsida</taxon>
        <taxon>Poales</taxon>
        <taxon>Cyperaceae</taxon>
        <taxon>Cyperoideae</taxon>
        <taxon>Cariceae</taxon>
        <taxon>Carex</taxon>
        <taxon>Carex subgen. Euthyceras</taxon>
    </lineage>
</organism>
<accession>A0A833RP75</accession>
<comment type="caution">
    <text evidence="2">The sequence shown here is derived from an EMBL/GenBank/DDBJ whole genome shotgun (WGS) entry which is preliminary data.</text>
</comment>
<keyword evidence="3" id="KW-1185">Reference proteome</keyword>
<evidence type="ECO:0000313" key="3">
    <source>
        <dbReference type="Proteomes" id="UP000623129"/>
    </source>
</evidence>
<dbReference type="AlphaFoldDB" id="A0A833RP75"/>
<proteinExistence type="predicted"/>
<reference evidence="2" key="1">
    <citation type="submission" date="2020-01" db="EMBL/GenBank/DDBJ databases">
        <title>Genome sequence of Kobresia littledalei, the first chromosome-level genome in the family Cyperaceae.</title>
        <authorList>
            <person name="Qu G."/>
        </authorList>
    </citation>
    <scope>NUCLEOTIDE SEQUENCE</scope>
    <source>
        <strain evidence="2">C.B.Clarke</strain>
        <tissue evidence="2">Leaf</tissue>
    </source>
</reference>